<sequence>VAGEHGLAPAQLAPIGRLKQVQRCKRVVLERASSYDGAIVLVMMPEGEHERARLPAVLKLQPAGLVREDLQALRAVRRDLGHACPEFVDAAYCDDQGVLQLELTGSRCSLPRCVGEFTHIRSFTKLYDEISGGEDIGARVGFAYKVVDWLFGTVMPKYNLASHKIVAGRLDGFEQFEHFSAHVLGDALGFGHQYFDGHPPERPALEAERGGLLSDGTSHAELQRMVGDLTGRSGARAAAMELKDPSKAGVQAAATSIAGALAAQQCRLWQAFQSWDTSNAGELRPEEFATALASLGLRASPDAARAVFEALDLKGDGRLSCWELVRGLATLQGGGASAPKAGAAQLQQDEKAVAREALQAAMAAKRRSSGQHSVARLRSAVADGERAGLGEAELDSARRALADEAQKEEARARLRDAAGSQDQGGPSAAGGEALRPWCLRCLPDSCFHVRAPDARIPRAHCVVRPLLRNVAGDYVHAMFQDVIRDGDISDSEQSQMLWAIIIGAQIQASGAGDATITIPAEVRAGEGALRAYMQSRRGEINDFMKLVKPQGWIRALSEEHQEHKQGFFARPLGALTDRVIALIGYDTRKHSFSDFDSEELLSAFEKPGELTFHWVTSAVLRFLEPLAPSKYLFRLRLADLCKFYGAQSSKDLSRSEFWSTLLKGLYFVIVCLVYTSLLGLVAFLRTFLYLRVFLCVGMGIPLIGQGACAVNLLVERWTEWNHSNAWVGCPEERSSYFQLLSGALAQLILELLVWVEVAIPCTTFMASFCIMYRSWCLNHGMKRRFAVLVGALFTVLLAGTAWSPAWLVWVWTADSMSELILIDDVLRSVHVLLRRVLDFCFTVLLVNLLGKLNGAMDEIVQPKLLLASLSLGAELRRGGSHARGG</sequence>
<dbReference type="InterPro" id="IPR002048">
    <property type="entry name" value="EF_hand_dom"/>
</dbReference>
<feature type="compositionally biased region" description="Basic and acidic residues" evidence="1">
    <location>
        <begin position="401"/>
        <end position="416"/>
    </location>
</feature>
<evidence type="ECO:0000256" key="1">
    <source>
        <dbReference type="SAM" id="MobiDB-lite"/>
    </source>
</evidence>
<feature type="transmembrane region" description="Helical" evidence="2">
    <location>
        <begin position="831"/>
        <end position="849"/>
    </location>
</feature>
<protein>
    <recommendedName>
        <fullName evidence="3">EF-hand domain-containing protein</fullName>
    </recommendedName>
</protein>
<dbReference type="EMBL" id="CAUYUJ010016508">
    <property type="protein sequence ID" value="CAK0866102.1"/>
    <property type="molecule type" value="Genomic_DNA"/>
</dbReference>
<name>A0ABN9V0G2_9DINO</name>
<evidence type="ECO:0000313" key="5">
    <source>
        <dbReference type="Proteomes" id="UP001189429"/>
    </source>
</evidence>
<organism evidence="4 5">
    <name type="scientific">Prorocentrum cordatum</name>
    <dbReference type="NCBI Taxonomy" id="2364126"/>
    <lineage>
        <taxon>Eukaryota</taxon>
        <taxon>Sar</taxon>
        <taxon>Alveolata</taxon>
        <taxon>Dinophyceae</taxon>
        <taxon>Prorocentrales</taxon>
        <taxon>Prorocentraceae</taxon>
        <taxon>Prorocentrum</taxon>
    </lineage>
</organism>
<accession>A0ABN9V0G2</accession>
<keyword evidence="2" id="KW-0472">Membrane</keyword>
<dbReference type="SUPFAM" id="SSF47473">
    <property type="entry name" value="EF-hand"/>
    <property type="match status" value="1"/>
</dbReference>
<keyword evidence="2" id="KW-1133">Transmembrane helix</keyword>
<dbReference type="Gene3D" id="1.10.238.10">
    <property type="entry name" value="EF-hand"/>
    <property type="match status" value="1"/>
</dbReference>
<proteinExistence type="predicted"/>
<dbReference type="Proteomes" id="UP001189429">
    <property type="component" value="Unassembled WGS sequence"/>
</dbReference>
<evidence type="ECO:0000313" key="4">
    <source>
        <dbReference type="EMBL" id="CAK0866102.1"/>
    </source>
</evidence>
<feature type="domain" description="EF-hand" evidence="3">
    <location>
        <begin position="299"/>
        <end position="334"/>
    </location>
</feature>
<evidence type="ECO:0000256" key="2">
    <source>
        <dbReference type="SAM" id="Phobius"/>
    </source>
</evidence>
<keyword evidence="5" id="KW-1185">Reference proteome</keyword>
<dbReference type="InterPro" id="IPR011992">
    <property type="entry name" value="EF-hand-dom_pair"/>
</dbReference>
<keyword evidence="2" id="KW-0812">Transmembrane</keyword>
<feature type="transmembrane region" description="Helical" evidence="2">
    <location>
        <begin position="691"/>
        <end position="714"/>
    </location>
</feature>
<reference evidence="4" key="1">
    <citation type="submission" date="2023-10" db="EMBL/GenBank/DDBJ databases">
        <authorList>
            <person name="Chen Y."/>
            <person name="Shah S."/>
            <person name="Dougan E. K."/>
            <person name="Thang M."/>
            <person name="Chan C."/>
        </authorList>
    </citation>
    <scope>NUCLEOTIDE SEQUENCE [LARGE SCALE GENOMIC DNA]</scope>
</reference>
<dbReference type="PROSITE" id="PS50222">
    <property type="entry name" value="EF_HAND_2"/>
    <property type="match status" value="1"/>
</dbReference>
<feature type="transmembrane region" description="Helical" evidence="2">
    <location>
        <begin position="751"/>
        <end position="773"/>
    </location>
</feature>
<evidence type="ECO:0000259" key="3">
    <source>
        <dbReference type="PROSITE" id="PS50222"/>
    </source>
</evidence>
<feature type="transmembrane region" description="Helical" evidence="2">
    <location>
        <begin position="785"/>
        <end position="811"/>
    </location>
</feature>
<feature type="non-terminal residue" evidence="4">
    <location>
        <position position="1"/>
    </location>
</feature>
<feature type="transmembrane region" description="Helical" evidence="2">
    <location>
        <begin position="664"/>
        <end position="684"/>
    </location>
</feature>
<gene>
    <name evidence="4" type="ORF">PCOR1329_LOCUS53405</name>
</gene>
<feature type="region of interest" description="Disordered" evidence="1">
    <location>
        <begin position="401"/>
        <end position="429"/>
    </location>
</feature>
<comment type="caution">
    <text evidence="4">The sequence shown here is derived from an EMBL/GenBank/DDBJ whole genome shotgun (WGS) entry which is preliminary data.</text>
</comment>